<accession>A0A812MSR5</accession>
<organism evidence="1 2">
    <name type="scientific">Symbiodinium pilosum</name>
    <name type="common">Dinoflagellate</name>
    <dbReference type="NCBI Taxonomy" id="2952"/>
    <lineage>
        <taxon>Eukaryota</taxon>
        <taxon>Sar</taxon>
        <taxon>Alveolata</taxon>
        <taxon>Dinophyceae</taxon>
        <taxon>Suessiales</taxon>
        <taxon>Symbiodiniaceae</taxon>
        <taxon>Symbiodinium</taxon>
    </lineage>
</organism>
<name>A0A812MSR5_SYMPI</name>
<dbReference type="AlphaFoldDB" id="A0A812MSR5"/>
<keyword evidence="2" id="KW-1185">Reference proteome</keyword>
<dbReference type="Proteomes" id="UP000649617">
    <property type="component" value="Unassembled WGS sequence"/>
</dbReference>
<gene>
    <name evidence="1" type="ORF">SPIL2461_LOCUS5750</name>
</gene>
<sequence length="176" mass="20105">MSGINRNFLQEHFEITSDDVVKSKQGHKRQERNIKEFLASRGSVPLTQVMEVFSVPRKWLASHEDFLVQGGRIRLRIRQTDQPEVEIVEEHVGDLLGMRPRQAASAQQEIARLRVFLMSKVARLPTSVRNSALRRLKAMWHPDATPAQYLGHDAVIAEVFRFLCTIEVAPSGFHIP</sequence>
<dbReference type="EMBL" id="CAJNIZ010008324">
    <property type="protein sequence ID" value="CAE7266161.1"/>
    <property type="molecule type" value="Genomic_DNA"/>
</dbReference>
<protein>
    <submittedName>
        <fullName evidence="1">Uncharacterized protein</fullName>
    </submittedName>
</protein>
<dbReference type="OrthoDB" id="435599at2759"/>
<comment type="caution">
    <text evidence="1">The sequence shown here is derived from an EMBL/GenBank/DDBJ whole genome shotgun (WGS) entry which is preliminary data.</text>
</comment>
<reference evidence="1" key="1">
    <citation type="submission" date="2021-02" db="EMBL/GenBank/DDBJ databases">
        <authorList>
            <person name="Dougan E. K."/>
            <person name="Rhodes N."/>
            <person name="Thang M."/>
            <person name="Chan C."/>
        </authorList>
    </citation>
    <scope>NUCLEOTIDE SEQUENCE</scope>
</reference>
<evidence type="ECO:0000313" key="2">
    <source>
        <dbReference type="Proteomes" id="UP000649617"/>
    </source>
</evidence>
<evidence type="ECO:0000313" key="1">
    <source>
        <dbReference type="EMBL" id="CAE7266161.1"/>
    </source>
</evidence>
<proteinExistence type="predicted"/>